<comment type="caution">
    <text evidence="2">The sequence shown here is derived from an EMBL/GenBank/DDBJ whole genome shotgun (WGS) entry which is preliminary data.</text>
</comment>
<reference evidence="2 3" key="1">
    <citation type="submission" date="2014-02" db="EMBL/GenBank/DDBJ databases">
        <title>The small core and large imbalanced accessory genome model reveals a collaborative survival strategy of Sorangium cellulosum strains in nature.</title>
        <authorList>
            <person name="Han K."/>
            <person name="Peng R."/>
            <person name="Blom J."/>
            <person name="Li Y.-Z."/>
        </authorList>
    </citation>
    <scope>NUCLEOTIDE SEQUENCE [LARGE SCALE GENOMIC DNA]</scope>
    <source>
        <strain evidence="2 3">So0007-03</strain>
    </source>
</reference>
<evidence type="ECO:0000313" key="3">
    <source>
        <dbReference type="Proteomes" id="UP000075502"/>
    </source>
</evidence>
<proteinExistence type="predicted"/>
<sequence>MLEGDRRIRARGGVAQLHSEALADPDGPDPQPALAVLGSHGGQSPRSPYGSRPEDLLESPFGRQPAGPAHPSFRKLVRLEDEPLALLR</sequence>
<protein>
    <submittedName>
        <fullName evidence="2">Uncharacterized protein</fullName>
    </submittedName>
</protein>
<gene>
    <name evidence="2" type="ORF">BE21_22615</name>
</gene>
<organism evidence="2 3">
    <name type="scientific">Sorangium cellulosum</name>
    <name type="common">Polyangium cellulosum</name>
    <dbReference type="NCBI Taxonomy" id="56"/>
    <lineage>
        <taxon>Bacteria</taxon>
        <taxon>Pseudomonadati</taxon>
        <taxon>Myxococcota</taxon>
        <taxon>Polyangia</taxon>
        <taxon>Polyangiales</taxon>
        <taxon>Polyangiaceae</taxon>
        <taxon>Sorangium</taxon>
    </lineage>
</organism>
<name>A0A150TVC5_SORCE</name>
<feature type="region of interest" description="Disordered" evidence="1">
    <location>
        <begin position="1"/>
        <end position="74"/>
    </location>
</feature>
<evidence type="ECO:0000313" key="2">
    <source>
        <dbReference type="EMBL" id="KYG08632.1"/>
    </source>
</evidence>
<accession>A0A150TVC5</accession>
<dbReference type="Proteomes" id="UP000075502">
    <property type="component" value="Unassembled WGS sequence"/>
</dbReference>
<dbReference type="AlphaFoldDB" id="A0A150TVC5"/>
<dbReference type="EMBL" id="JEME01000937">
    <property type="protein sequence ID" value="KYG08632.1"/>
    <property type="molecule type" value="Genomic_DNA"/>
</dbReference>
<evidence type="ECO:0000256" key="1">
    <source>
        <dbReference type="SAM" id="MobiDB-lite"/>
    </source>
</evidence>